<evidence type="ECO:0000256" key="8">
    <source>
        <dbReference type="ARBA" id="ARBA00022989"/>
    </source>
</evidence>
<evidence type="ECO:0000256" key="3">
    <source>
        <dbReference type="ARBA" id="ARBA00004906"/>
    </source>
</evidence>
<dbReference type="GO" id="GO:0012505">
    <property type="term" value="C:endomembrane system"/>
    <property type="evidence" value="ECO:0007669"/>
    <property type="project" value="UniProtKB-SubCell"/>
</dbReference>
<dbReference type="Pfam" id="PF11145">
    <property type="entry name" value="DUF2921"/>
    <property type="match status" value="1"/>
</dbReference>
<feature type="transmembrane region" description="Helical" evidence="10">
    <location>
        <begin position="12"/>
        <end position="29"/>
    </location>
</feature>
<feature type="domain" description="DUF2921" evidence="12">
    <location>
        <begin position="289"/>
        <end position="479"/>
    </location>
</feature>
<gene>
    <name evidence="13" type="ORF">K2173_004319</name>
</gene>
<sequence>MLTLENVSVSFFVWNFCGLFLLGFTYSYMPDAFIGRDSVRDATVTYSNDRLDEVKKQCASVLSSATELKPDDNRMYSIKEDLNFVNGDWMQDPGKAPLMPYVDGEFQTSNMSSLPTPLSLVSFWVRSVDQEHRSKKAIGVNGFLVMGMTLSSFGEKLYDSSSQFQLWPGHSQLSISFQGIYTESKKNGGEKVMCLLGNTMLPSRESDSNNPWEWMKGSGSSYNQPPLLQDDQILLILRYPIRFTLTNRLIHGDMRSLNMKSNLKYFDDVHILSLLGKSVKYEFSSEKLVSAACNPYPYPDSSFNGGIDIYRGTGICRILQQAIGEGAGPLSIAPNWRCNNTDEFCKKLGPFVSNKQINATDGSYKGVKLFIQNTYCEKTPGQGDSSSAKIAAVFRIASPGESQYVVATRSGLNNMTVVAEGIWKSSSGQLCMVGCHGIVDTGGSSCDSRICLYIPLSFSIRQRSIILGSFSSIGKRKYFPLSFEEVVRPTELWNYFKISHPYYVYSKIETAGVILEKNEPFSFRTVIKKSLLTFPKLDDSETFLTSLSFLSEDLTIQIFAFPDPLPSLKPRRSEFGMEILSLGPLFGRYWSLQNSSFANEETPYLSKGEYTEKELLLNVSAQITLDGEAYSNFSVLFVEGIYDSHVGKMYLVGCRDVRASWNVLFEIMDLEAGLDCLIEVIVSYPPTKSRWLVDPTARISIYSQRNEDDPLYFGPVKLQTLPIMYRRQREEILSRRGIEGILRILTLSFAIACISSQLFYIRHEGDSVPFISLVMLGVQVLGYSLPLITRAEALFKRKSSESSEMSSYYLEKNQWIHVIDYTVKLLVLISFLLTLRLCQKVWKSRIRLLTRTPLERHRIPNDKWVFVSTSVLHVIGYAVVLVIHTVQTNRRPVTMESYIDSTGNYHTIQGWETELEEYVGLVQDFFLLPQVIGNFMWQLDCKPLSKLYFMGTTVVRLLPHVYDYIRAPVPNPYFSEDSEFVNPEMDFYTKCGDIVIPITAVFLAAAVYIQQRWKYETLSQNLTLGQCRLLPLGSRMYERLPSKSFEAELASGGNESGNHEEN</sequence>
<feature type="transmembrane region" description="Helical" evidence="10">
    <location>
        <begin position="740"/>
        <end position="761"/>
    </location>
</feature>
<dbReference type="EC" id="2.3.2.27" evidence="4"/>
<dbReference type="EMBL" id="JAIWQS010000001">
    <property type="protein sequence ID" value="KAJ8773489.1"/>
    <property type="molecule type" value="Genomic_DNA"/>
</dbReference>
<proteinExistence type="predicted"/>
<accession>A0AAV8U5X4</accession>
<feature type="domain" description="SWEET-like" evidence="11">
    <location>
        <begin position="728"/>
        <end position="1015"/>
    </location>
</feature>
<evidence type="ECO:0000256" key="2">
    <source>
        <dbReference type="ARBA" id="ARBA00004127"/>
    </source>
</evidence>
<keyword evidence="5" id="KW-0808">Transferase</keyword>
<feature type="transmembrane region" description="Helical" evidence="10">
    <location>
        <begin position="864"/>
        <end position="886"/>
    </location>
</feature>
<protein>
    <recommendedName>
        <fullName evidence="4">RING-type E3 ubiquitin transferase</fullName>
        <ecNumber evidence="4">2.3.2.27</ecNumber>
    </recommendedName>
</protein>
<dbReference type="InterPro" id="IPR021319">
    <property type="entry name" value="DUF2921"/>
</dbReference>
<reference evidence="13 14" key="1">
    <citation type="submission" date="2021-09" db="EMBL/GenBank/DDBJ databases">
        <title>Genomic insights and catalytic innovation underlie evolution of tropane alkaloids biosynthesis.</title>
        <authorList>
            <person name="Wang Y.-J."/>
            <person name="Tian T."/>
            <person name="Huang J.-P."/>
            <person name="Huang S.-X."/>
        </authorList>
    </citation>
    <scope>NUCLEOTIDE SEQUENCE [LARGE SCALE GENOMIC DNA]</scope>
    <source>
        <strain evidence="13">KIB-2018</strain>
        <tissue evidence="13">Leaf</tissue>
    </source>
</reference>
<evidence type="ECO:0000256" key="6">
    <source>
        <dbReference type="ARBA" id="ARBA00022692"/>
    </source>
</evidence>
<keyword evidence="6 10" id="KW-0812">Transmembrane</keyword>
<keyword evidence="7" id="KW-0833">Ubl conjugation pathway</keyword>
<keyword evidence="14" id="KW-1185">Reference proteome</keyword>
<dbReference type="PANTHER" id="PTHR33389:SF4">
    <property type="entry name" value="PII, URIDYLYLTRANSFERASE (DUF2921)"/>
    <property type="match status" value="1"/>
</dbReference>
<comment type="subcellular location">
    <subcellularLocation>
        <location evidence="2">Endomembrane system</location>
        <topology evidence="2">Multi-pass membrane protein</topology>
    </subcellularLocation>
</comment>
<evidence type="ECO:0000256" key="10">
    <source>
        <dbReference type="SAM" id="Phobius"/>
    </source>
</evidence>
<evidence type="ECO:0000313" key="14">
    <source>
        <dbReference type="Proteomes" id="UP001159364"/>
    </source>
</evidence>
<evidence type="ECO:0000256" key="1">
    <source>
        <dbReference type="ARBA" id="ARBA00000900"/>
    </source>
</evidence>
<comment type="caution">
    <text evidence="13">The sequence shown here is derived from an EMBL/GenBank/DDBJ whole genome shotgun (WGS) entry which is preliminary data.</text>
</comment>
<dbReference type="GO" id="GO:0061630">
    <property type="term" value="F:ubiquitin protein ligase activity"/>
    <property type="evidence" value="ECO:0007669"/>
    <property type="project" value="UniProtKB-EC"/>
</dbReference>
<dbReference type="InterPro" id="IPR057425">
    <property type="entry name" value="DUF2921_N"/>
</dbReference>
<evidence type="ECO:0000256" key="5">
    <source>
        <dbReference type="ARBA" id="ARBA00022679"/>
    </source>
</evidence>
<evidence type="ECO:0000256" key="9">
    <source>
        <dbReference type="ARBA" id="ARBA00023136"/>
    </source>
</evidence>
<organism evidence="13 14">
    <name type="scientific">Erythroxylum novogranatense</name>
    <dbReference type="NCBI Taxonomy" id="1862640"/>
    <lineage>
        <taxon>Eukaryota</taxon>
        <taxon>Viridiplantae</taxon>
        <taxon>Streptophyta</taxon>
        <taxon>Embryophyta</taxon>
        <taxon>Tracheophyta</taxon>
        <taxon>Spermatophyta</taxon>
        <taxon>Magnoliopsida</taxon>
        <taxon>eudicotyledons</taxon>
        <taxon>Gunneridae</taxon>
        <taxon>Pentapetalae</taxon>
        <taxon>rosids</taxon>
        <taxon>fabids</taxon>
        <taxon>Malpighiales</taxon>
        <taxon>Erythroxylaceae</taxon>
        <taxon>Erythroxylum</taxon>
    </lineage>
</organism>
<feature type="domain" description="DUF2921" evidence="12">
    <location>
        <begin position="54"/>
        <end position="269"/>
    </location>
</feature>
<comment type="pathway">
    <text evidence="3">Protein modification; protein ubiquitination.</text>
</comment>
<dbReference type="AlphaFoldDB" id="A0AAV8U5X4"/>
<evidence type="ECO:0000313" key="13">
    <source>
        <dbReference type="EMBL" id="KAJ8773489.1"/>
    </source>
</evidence>
<evidence type="ECO:0000256" key="7">
    <source>
        <dbReference type="ARBA" id="ARBA00022786"/>
    </source>
</evidence>
<evidence type="ECO:0000259" key="12">
    <source>
        <dbReference type="Pfam" id="PF25333"/>
    </source>
</evidence>
<evidence type="ECO:0000259" key="11">
    <source>
        <dbReference type="Pfam" id="PF11145"/>
    </source>
</evidence>
<feature type="transmembrane region" description="Helical" evidence="10">
    <location>
        <begin position="815"/>
        <end position="838"/>
    </location>
</feature>
<keyword evidence="9 10" id="KW-0472">Membrane</keyword>
<feature type="transmembrane region" description="Helical" evidence="10">
    <location>
        <begin position="768"/>
        <end position="788"/>
    </location>
</feature>
<name>A0AAV8U5X4_9ROSI</name>
<dbReference type="PANTHER" id="PTHR33389">
    <property type="entry name" value="FAMILY PROTEIN, PUTATIVE (DUF2921)-RELATED"/>
    <property type="match status" value="1"/>
</dbReference>
<feature type="domain" description="DUF2921" evidence="12">
    <location>
        <begin position="519"/>
        <end position="716"/>
    </location>
</feature>
<dbReference type="Pfam" id="PF25333">
    <property type="entry name" value="DUF2921_N"/>
    <property type="match status" value="3"/>
</dbReference>
<keyword evidence="8 10" id="KW-1133">Transmembrane helix</keyword>
<comment type="catalytic activity">
    <reaction evidence="1">
        <text>S-ubiquitinyl-[E2 ubiquitin-conjugating enzyme]-L-cysteine + [acceptor protein]-L-lysine = [E2 ubiquitin-conjugating enzyme]-L-cysteine + N(6)-ubiquitinyl-[acceptor protein]-L-lysine.</text>
        <dbReference type="EC" id="2.3.2.27"/>
    </reaction>
</comment>
<dbReference type="Proteomes" id="UP001159364">
    <property type="component" value="Linkage Group LG01"/>
</dbReference>
<evidence type="ECO:0000256" key="4">
    <source>
        <dbReference type="ARBA" id="ARBA00012483"/>
    </source>
</evidence>